<sequence>MHRFTQVYTGHIPGHCDGTNLNIGGSYLVYLDPHSLGNTHYFTMKYPEDSGEKQYLDDAVYMCGATSKLPKGVTKETAKFVCPSPNAEPTECIPPPTTATPPEPPTPKVKVGPPPAEADHKPGTSTSGNGASYESVVEDNSNNKNNNNNKDDGDKDAATSLLGSWLLSLSLIFCRLL</sequence>
<evidence type="ECO:0000313" key="2">
    <source>
        <dbReference type="EMBL" id="KAK3762774.1"/>
    </source>
</evidence>
<proteinExistence type="predicted"/>
<keyword evidence="3" id="KW-1185">Reference proteome</keyword>
<reference evidence="2" key="1">
    <citation type="journal article" date="2023" name="G3 (Bethesda)">
        <title>A reference genome for the long-term kleptoplast-retaining sea slug Elysia crispata morphotype clarki.</title>
        <authorList>
            <person name="Eastman K.E."/>
            <person name="Pendleton A.L."/>
            <person name="Shaikh M.A."/>
            <person name="Suttiyut T."/>
            <person name="Ogas R."/>
            <person name="Tomko P."/>
            <person name="Gavelis G."/>
            <person name="Widhalm J.R."/>
            <person name="Wisecaver J.H."/>
        </authorList>
    </citation>
    <scope>NUCLEOTIDE SEQUENCE</scope>
    <source>
        <strain evidence="2">ECLA1</strain>
    </source>
</reference>
<feature type="compositionally biased region" description="Pro residues" evidence="1">
    <location>
        <begin position="92"/>
        <end position="116"/>
    </location>
</feature>
<feature type="compositionally biased region" description="Low complexity" evidence="1">
    <location>
        <begin position="139"/>
        <end position="148"/>
    </location>
</feature>
<dbReference type="Proteomes" id="UP001283361">
    <property type="component" value="Unassembled WGS sequence"/>
</dbReference>
<gene>
    <name evidence="2" type="ORF">RRG08_019512</name>
</gene>
<dbReference type="EMBL" id="JAWDGP010004644">
    <property type="protein sequence ID" value="KAK3762774.1"/>
    <property type="molecule type" value="Genomic_DNA"/>
</dbReference>
<protein>
    <submittedName>
        <fullName evidence="2">Uncharacterized protein</fullName>
    </submittedName>
</protein>
<organism evidence="2 3">
    <name type="scientific">Elysia crispata</name>
    <name type="common">lettuce slug</name>
    <dbReference type="NCBI Taxonomy" id="231223"/>
    <lineage>
        <taxon>Eukaryota</taxon>
        <taxon>Metazoa</taxon>
        <taxon>Spiralia</taxon>
        <taxon>Lophotrochozoa</taxon>
        <taxon>Mollusca</taxon>
        <taxon>Gastropoda</taxon>
        <taxon>Heterobranchia</taxon>
        <taxon>Euthyneura</taxon>
        <taxon>Panpulmonata</taxon>
        <taxon>Sacoglossa</taxon>
        <taxon>Placobranchoidea</taxon>
        <taxon>Plakobranchidae</taxon>
        <taxon>Elysia</taxon>
    </lineage>
</organism>
<name>A0AAE0Z4T4_9GAST</name>
<feature type="compositionally biased region" description="Polar residues" evidence="1">
    <location>
        <begin position="123"/>
        <end position="132"/>
    </location>
</feature>
<evidence type="ECO:0000313" key="3">
    <source>
        <dbReference type="Proteomes" id="UP001283361"/>
    </source>
</evidence>
<evidence type="ECO:0000256" key="1">
    <source>
        <dbReference type="SAM" id="MobiDB-lite"/>
    </source>
</evidence>
<dbReference type="AlphaFoldDB" id="A0AAE0Z4T4"/>
<feature type="region of interest" description="Disordered" evidence="1">
    <location>
        <begin position="81"/>
        <end position="155"/>
    </location>
</feature>
<accession>A0AAE0Z4T4</accession>
<comment type="caution">
    <text evidence="2">The sequence shown here is derived from an EMBL/GenBank/DDBJ whole genome shotgun (WGS) entry which is preliminary data.</text>
</comment>